<dbReference type="PANTHER" id="PTHR30201">
    <property type="entry name" value="TRIPHOSPHORIBOSYL-DEPHOSPHO-COA SYNTHASE"/>
    <property type="match status" value="1"/>
</dbReference>
<organism evidence="8">
    <name type="scientific">Serratia fonticola</name>
    <dbReference type="NCBI Taxonomy" id="47917"/>
    <lineage>
        <taxon>Bacteria</taxon>
        <taxon>Pseudomonadati</taxon>
        <taxon>Pseudomonadota</taxon>
        <taxon>Gammaproteobacteria</taxon>
        <taxon>Enterobacterales</taxon>
        <taxon>Yersiniaceae</taxon>
        <taxon>Serratia</taxon>
    </lineage>
</organism>
<protein>
    <recommendedName>
        <fullName evidence="4">2-(5''-triphosphoribosyl)-3'-dephosphocoenzyme-A synthase</fullName>
        <ecNumber evidence="3">2.4.2.52</ecNumber>
    </recommendedName>
</protein>
<name>A0A4V6KMF9_SERFO</name>
<evidence type="ECO:0000256" key="2">
    <source>
        <dbReference type="ARBA" id="ARBA00006812"/>
    </source>
</evidence>
<gene>
    <name evidence="8" type="ORF">NCTC12965_01474</name>
</gene>
<reference evidence="8" key="1">
    <citation type="submission" date="2019-05" db="EMBL/GenBank/DDBJ databases">
        <authorList>
            <consortium name="Pathogen Informatics"/>
        </authorList>
    </citation>
    <scope>NUCLEOTIDE SEQUENCE [LARGE SCALE GENOMIC DNA]</scope>
    <source>
        <strain evidence="8">NCTC12965</strain>
    </source>
</reference>
<dbReference type="GO" id="GO:0005524">
    <property type="term" value="F:ATP binding"/>
    <property type="evidence" value="ECO:0007669"/>
    <property type="project" value="UniProtKB-KW"/>
</dbReference>
<dbReference type="GO" id="GO:0051191">
    <property type="term" value="P:prosthetic group biosynthetic process"/>
    <property type="evidence" value="ECO:0007669"/>
    <property type="project" value="TreeGrafter"/>
</dbReference>
<keyword evidence="5" id="KW-0808">Transferase</keyword>
<evidence type="ECO:0000256" key="6">
    <source>
        <dbReference type="ARBA" id="ARBA00022741"/>
    </source>
</evidence>
<dbReference type="GO" id="GO:0046917">
    <property type="term" value="F:triphosphoribosyl-dephospho-CoA synthase activity"/>
    <property type="evidence" value="ECO:0007669"/>
    <property type="project" value="UniProtKB-EC"/>
</dbReference>
<proteinExistence type="inferred from homology"/>
<comment type="similarity">
    <text evidence="2">Belongs to the CitG/MdcB family.</text>
</comment>
<dbReference type="EC" id="2.4.2.52" evidence="3"/>
<keyword evidence="6" id="KW-0547">Nucleotide-binding</keyword>
<sequence length="153" mass="17104">MHSQPDWQPTVTDLSHSQRFARDAYRALLVEVNLTPKPGGCRSPQQRRASRHGYWPFLSQLKGDWPVATLFYPPGYGRRRFALPSSSLHACRPLGMACEEQMFRATGGINTHKGSVFSLGLLCCALGRLQQQQRQIDAQSLCDEVAQMCRGVG</sequence>
<evidence type="ECO:0000256" key="3">
    <source>
        <dbReference type="ARBA" id="ARBA00012074"/>
    </source>
</evidence>
<accession>A0A4V6KMF9</accession>
<dbReference type="Pfam" id="PF01874">
    <property type="entry name" value="CitG"/>
    <property type="match status" value="1"/>
</dbReference>
<keyword evidence="7" id="KW-0067">ATP-binding</keyword>
<evidence type="ECO:0000256" key="4">
    <source>
        <dbReference type="ARBA" id="ARBA00020625"/>
    </source>
</evidence>
<dbReference type="EMBL" id="CABEEZ010000027">
    <property type="protein sequence ID" value="VTR22238.1"/>
    <property type="molecule type" value="Genomic_DNA"/>
</dbReference>
<evidence type="ECO:0000313" key="8">
    <source>
        <dbReference type="EMBL" id="VTR22238.1"/>
    </source>
</evidence>
<comment type="catalytic activity">
    <reaction evidence="1">
        <text>3'-dephospho-CoA + ATP = 2'-(5''-triphospho-alpha-D-ribosyl)-3'-dephospho-CoA + adenine</text>
        <dbReference type="Rhea" id="RHEA:15117"/>
        <dbReference type="ChEBI" id="CHEBI:16708"/>
        <dbReference type="ChEBI" id="CHEBI:30616"/>
        <dbReference type="ChEBI" id="CHEBI:57328"/>
        <dbReference type="ChEBI" id="CHEBI:61378"/>
        <dbReference type="EC" id="2.4.2.52"/>
    </reaction>
</comment>
<dbReference type="Gene3D" id="1.10.4200.10">
    <property type="entry name" value="Triphosphoribosyl-dephospho-CoA protein"/>
    <property type="match status" value="1"/>
</dbReference>
<evidence type="ECO:0000256" key="1">
    <source>
        <dbReference type="ARBA" id="ARBA00001210"/>
    </source>
</evidence>
<dbReference type="InterPro" id="IPR002736">
    <property type="entry name" value="CitG"/>
</dbReference>
<dbReference type="PANTHER" id="PTHR30201:SF2">
    <property type="entry name" value="2-(5''-TRIPHOSPHORIBOSYL)-3'-DEPHOSPHOCOENZYME-A SYNTHASE"/>
    <property type="match status" value="1"/>
</dbReference>
<evidence type="ECO:0000256" key="7">
    <source>
        <dbReference type="ARBA" id="ARBA00022840"/>
    </source>
</evidence>
<dbReference type="AlphaFoldDB" id="A0A4V6KMF9"/>
<evidence type="ECO:0000256" key="5">
    <source>
        <dbReference type="ARBA" id="ARBA00022679"/>
    </source>
</evidence>